<dbReference type="RefSeq" id="WP_324180551.1">
    <property type="nucleotide sequence ID" value="NZ_BAABAW010000006.1"/>
</dbReference>
<protein>
    <submittedName>
        <fullName evidence="2">DUF6046 domain-containing protein</fullName>
    </submittedName>
</protein>
<comment type="caution">
    <text evidence="2">The sequence shown here is derived from an EMBL/GenBank/DDBJ whole genome shotgun (WGS) entry which is preliminary data.</text>
</comment>
<feature type="domain" description="DUF6046" evidence="1">
    <location>
        <begin position="123"/>
        <end position="231"/>
    </location>
</feature>
<name>A0ABU5ZXG2_9FLAO</name>
<evidence type="ECO:0000313" key="3">
    <source>
        <dbReference type="Proteomes" id="UP001327027"/>
    </source>
</evidence>
<sequence>MSFTYNIPNLINSLKLSQKRSVVRNVSNILTSTNIGDYTSSLRSLTEEYFFEPLKDLTEVDEFLMAGGSFNLPVFAPLVIELTKEDIVGGLKGAAGEVATGETSLGGGLLGAALGFRIDGVSISVSRSKNIVTTAVNGRDYTVKEFISNGDHEISVNGILASTGNGYPVGQVVQLRKILEKNTTLKVINALLQRMGIFEIVVTSYEFPSNDGIKNIQPFTFTAISEIPLEVEEGLGGQAKNIAKNIASRII</sequence>
<keyword evidence="3" id="KW-1185">Reference proteome</keyword>
<gene>
    <name evidence="2" type="ORF">U6A24_13675</name>
</gene>
<dbReference type="InterPro" id="IPR046109">
    <property type="entry name" value="DUF6046"/>
</dbReference>
<dbReference type="Pfam" id="PF19512">
    <property type="entry name" value="DUF6046"/>
    <property type="match status" value="1"/>
</dbReference>
<dbReference type="EMBL" id="JAYKLX010000006">
    <property type="protein sequence ID" value="MEB3346522.1"/>
    <property type="molecule type" value="Genomic_DNA"/>
</dbReference>
<reference evidence="2 3" key="1">
    <citation type="journal article" date="2013" name="Int. J. Syst. Evol. Microbiol.">
        <title>Aquimarina gracilis sp. nov., isolated from the gut microflora of a mussel, Mytilus coruscus, and emended description of Aquimarina spongiae.</title>
        <authorList>
            <person name="Park S.C."/>
            <person name="Choe H.N."/>
            <person name="Baik K.S."/>
            <person name="Seong C.N."/>
        </authorList>
    </citation>
    <scope>NUCLEOTIDE SEQUENCE [LARGE SCALE GENOMIC DNA]</scope>
    <source>
        <strain evidence="2 3">PSC32</strain>
    </source>
</reference>
<accession>A0ABU5ZXG2</accession>
<dbReference type="Proteomes" id="UP001327027">
    <property type="component" value="Unassembled WGS sequence"/>
</dbReference>
<evidence type="ECO:0000313" key="2">
    <source>
        <dbReference type="EMBL" id="MEB3346522.1"/>
    </source>
</evidence>
<proteinExistence type="predicted"/>
<organism evidence="2 3">
    <name type="scientific">Aquimarina gracilis</name>
    <dbReference type="NCBI Taxonomy" id="874422"/>
    <lineage>
        <taxon>Bacteria</taxon>
        <taxon>Pseudomonadati</taxon>
        <taxon>Bacteroidota</taxon>
        <taxon>Flavobacteriia</taxon>
        <taxon>Flavobacteriales</taxon>
        <taxon>Flavobacteriaceae</taxon>
        <taxon>Aquimarina</taxon>
    </lineage>
</organism>
<evidence type="ECO:0000259" key="1">
    <source>
        <dbReference type="Pfam" id="PF19512"/>
    </source>
</evidence>